<sequence>MGPGDQIDVSVWNDPVLSKNLLVRPDGMISFPLIGDVSVAGKTVPQVRKVLEESISKFVPNSPVTVILVTLGSAKVFVVGKVASPGEYVMNGRTTVIQAIAMAGGLTTFAEREGISVLREAPEGLVAFPFDYAEIEAGRNLRQNMELKPGDTVVVP</sequence>
<evidence type="ECO:0000259" key="2">
    <source>
        <dbReference type="Pfam" id="PF02563"/>
    </source>
</evidence>
<dbReference type="PANTHER" id="PTHR33619:SF3">
    <property type="entry name" value="POLYSACCHARIDE EXPORT PROTEIN GFCE-RELATED"/>
    <property type="match status" value="1"/>
</dbReference>
<dbReference type="InterPro" id="IPR049712">
    <property type="entry name" value="Poly_export"/>
</dbReference>
<dbReference type="AlphaFoldDB" id="A0A2Z6B1B6"/>
<dbReference type="Gene3D" id="3.10.560.10">
    <property type="entry name" value="Outer membrane lipoprotein wza domain like"/>
    <property type="match status" value="1"/>
</dbReference>
<feature type="domain" description="Soluble ligand binding" evidence="3">
    <location>
        <begin position="75"/>
        <end position="124"/>
    </location>
</feature>
<keyword evidence="1" id="KW-0732">Signal</keyword>
<evidence type="ECO:0000313" key="4">
    <source>
        <dbReference type="EMBL" id="BBD09274.1"/>
    </source>
</evidence>
<reference evidence="4 5" key="1">
    <citation type="journal article" date="2018" name="Sci. Adv.">
        <title>Multi-heme cytochromes provide a pathway for survival in energy-limited environments.</title>
        <authorList>
            <person name="Deng X."/>
            <person name="Dohmae N."/>
            <person name="Nealson K.H."/>
            <person name="Hashimoto K."/>
            <person name="Okamoto A."/>
        </authorList>
    </citation>
    <scope>NUCLEOTIDE SEQUENCE [LARGE SCALE GENOMIC DNA]</scope>
    <source>
        <strain evidence="4 5">IS5</strain>
    </source>
</reference>
<dbReference type="GO" id="GO:0015159">
    <property type="term" value="F:polysaccharide transmembrane transporter activity"/>
    <property type="evidence" value="ECO:0007669"/>
    <property type="project" value="InterPro"/>
</dbReference>
<evidence type="ECO:0000259" key="3">
    <source>
        <dbReference type="Pfam" id="PF10531"/>
    </source>
</evidence>
<dbReference type="PANTHER" id="PTHR33619">
    <property type="entry name" value="POLYSACCHARIDE EXPORT PROTEIN GFCE-RELATED"/>
    <property type="match status" value="1"/>
</dbReference>
<gene>
    <name evidence="4" type="ORF">DFE_2548</name>
</gene>
<dbReference type="KEGG" id="dfl:DFE_2548"/>
<dbReference type="EMBL" id="AP017378">
    <property type="protein sequence ID" value="BBD09274.1"/>
    <property type="molecule type" value="Genomic_DNA"/>
</dbReference>
<dbReference type="Proteomes" id="UP000269883">
    <property type="component" value="Chromosome"/>
</dbReference>
<dbReference type="Pfam" id="PF10531">
    <property type="entry name" value="SLBB"/>
    <property type="match status" value="1"/>
</dbReference>
<keyword evidence="5" id="KW-1185">Reference proteome</keyword>
<feature type="domain" description="Polysaccharide export protein N-terminal" evidence="2">
    <location>
        <begin position="1"/>
        <end position="68"/>
    </location>
</feature>
<dbReference type="InterPro" id="IPR019554">
    <property type="entry name" value="Soluble_ligand-bd"/>
</dbReference>
<evidence type="ECO:0000313" key="5">
    <source>
        <dbReference type="Proteomes" id="UP000269883"/>
    </source>
</evidence>
<dbReference type="Gene3D" id="3.30.1950.10">
    <property type="entry name" value="wza like domain"/>
    <property type="match status" value="1"/>
</dbReference>
<dbReference type="InterPro" id="IPR003715">
    <property type="entry name" value="Poly_export_N"/>
</dbReference>
<proteinExistence type="predicted"/>
<dbReference type="Pfam" id="PF02563">
    <property type="entry name" value="Poly_export"/>
    <property type="match status" value="1"/>
</dbReference>
<evidence type="ECO:0000256" key="1">
    <source>
        <dbReference type="ARBA" id="ARBA00022729"/>
    </source>
</evidence>
<accession>A0A2Z6B1B6</accession>
<protein>
    <submittedName>
        <fullName evidence="4">Polysaccharide export protein</fullName>
    </submittedName>
</protein>
<organism evidence="4 5">
    <name type="scientific">Desulfovibrio ferrophilus</name>
    <dbReference type="NCBI Taxonomy" id="241368"/>
    <lineage>
        <taxon>Bacteria</taxon>
        <taxon>Pseudomonadati</taxon>
        <taxon>Thermodesulfobacteriota</taxon>
        <taxon>Desulfovibrionia</taxon>
        <taxon>Desulfovibrionales</taxon>
        <taxon>Desulfovibrionaceae</taxon>
        <taxon>Desulfovibrio</taxon>
    </lineage>
</organism>
<name>A0A2Z6B1B6_9BACT</name>